<dbReference type="InterPro" id="IPR036390">
    <property type="entry name" value="WH_DNA-bd_sf"/>
</dbReference>
<dbReference type="InterPro" id="IPR036388">
    <property type="entry name" value="WH-like_DNA-bd_sf"/>
</dbReference>
<dbReference type="PANTHER" id="PTHR33164">
    <property type="entry name" value="TRANSCRIPTIONAL REGULATOR, MARR FAMILY"/>
    <property type="match status" value="1"/>
</dbReference>
<dbReference type="PRINTS" id="PR00598">
    <property type="entry name" value="HTHMARR"/>
</dbReference>
<dbReference type="InterPro" id="IPR000835">
    <property type="entry name" value="HTH_MarR-typ"/>
</dbReference>
<dbReference type="EMBL" id="JADKMA010000167">
    <property type="protein sequence ID" value="MBO8195126.1"/>
    <property type="molecule type" value="Genomic_DNA"/>
</dbReference>
<dbReference type="Pfam" id="PF01047">
    <property type="entry name" value="MarR"/>
    <property type="match status" value="1"/>
</dbReference>
<gene>
    <name evidence="2" type="ORF">ITI46_26240</name>
</gene>
<dbReference type="InterPro" id="IPR039422">
    <property type="entry name" value="MarR/SlyA-like"/>
</dbReference>
<feature type="domain" description="HTH marR-type" evidence="1">
    <location>
        <begin position="14"/>
        <end position="142"/>
    </location>
</feature>
<reference evidence="2 3" key="1">
    <citation type="submission" date="2020-11" db="EMBL/GenBank/DDBJ databases">
        <title>Streptomyces spirodelae sp. nov., isolated from duckweed.</title>
        <authorList>
            <person name="Saimee Y."/>
            <person name="Duangmal K."/>
        </authorList>
    </citation>
    <scope>NUCLEOTIDE SEQUENCE [LARGE SCALE GENOMIC DNA]</scope>
    <source>
        <strain evidence="2 3">S16-07</strain>
    </source>
</reference>
<dbReference type="SUPFAM" id="SSF46785">
    <property type="entry name" value="Winged helix' DNA-binding domain"/>
    <property type="match status" value="1"/>
</dbReference>
<evidence type="ECO:0000259" key="1">
    <source>
        <dbReference type="PROSITE" id="PS50995"/>
    </source>
</evidence>
<dbReference type="Proteomes" id="UP001519064">
    <property type="component" value="Unassembled WGS sequence"/>
</dbReference>
<dbReference type="PANTHER" id="PTHR33164:SF43">
    <property type="entry name" value="HTH-TYPE TRANSCRIPTIONAL REPRESSOR YETL"/>
    <property type="match status" value="1"/>
</dbReference>
<keyword evidence="3" id="KW-1185">Reference proteome</keyword>
<comment type="caution">
    <text evidence="2">The sequence shown here is derived from an EMBL/GenBank/DDBJ whole genome shotgun (WGS) entry which is preliminary data.</text>
</comment>
<accession>A0ABS3XJ65</accession>
<evidence type="ECO:0000313" key="3">
    <source>
        <dbReference type="Proteomes" id="UP001519064"/>
    </source>
</evidence>
<dbReference type="SMART" id="SM00347">
    <property type="entry name" value="HTH_MARR"/>
    <property type="match status" value="1"/>
</dbReference>
<organism evidence="2 3">
    <name type="scientific">Streptomyces oryzae</name>
    <dbReference type="NCBI Taxonomy" id="1434886"/>
    <lineage>
        <taxon>Bacteria</taxon>
        <taxon>Bacillati</taxon>
        <taxon>Actinomycetota</taxon>
        <taxon>Actinomycetes</taxon>
        <taxon>Kitasatosporales</taxon>
        <taxon>Streptomycetaceae</taxon>
        <taxon>Streptomyces</taxon>
    </lineage>
</organism>
<proteinExistence type="predicted"/>
<protein>
    <submittedName>
        <fullName evidence="2">MarR family transcriptional regulator</fullName>
    </submittedName>
</protein>
<name>A0ABS3XJ65_9ACTN</name>
<evidence type="ECO:0000313" key="2">
    <source>
        <dbReference type="EMBL" id="MBO8195126.1"/>
    </source>
</evidence>
<dbReference type="Gene3D" id="1.10.10.10">
    <property type="entry name" value="Winged helix-like DNA-binding domain superfamily/Winged helix DNA-binding domain"/>
    <property type="match status" value="1"/>
</dbReference>
<sequence length="146" mass="16791">MERRRPAKAAELRQREVCNLIHRFTQQLDAHVRGVADAMGLTPTQVVALRELSERMTARGLAARMVCEPSNATFVLDRLEKQGLIERRPHPTDRRAKHIALTAKGRRYRERILTRLDEHSPLAPLTEPQQQQLCELLGTLVERQDD</sequence>
<dbReference type="RefSeq" id="WP_209242367.1">
    <property type="nucleotide sequence ID" value="NZ_JADKMA010000167.1"/>
</dbReference>
<dbReference type="PROSITE" id="PS50995">
    <property type="entry name" value="HTH_MARR_2"/>
    <property type="match status" value="1"/>
</dbReference>